<gene>
    <name evidence="5" type="ORF">CLV40_101524</name>
</gene>
<evidence type="ECO:0000256" key="4">
    <source>
        <dbReference type="SAM" id="SignalP"/>
    </source>
</evidence>
<accession>A0A2S6H1H6</accession>
<comment type="caution">
    <text evidence="5">The sequence shown here is derived from an EMBL/GenBank/DDBJ whole genome shotgun (WGS) entry which is preliminary data.</text>
</comment>
<evidence type="ECO:0000256" key="1">
    <source>
        <dbReference type="ARBA" id="ARBA00008520"/>
    </source>
</evidence>
<evidence type="ECO:0000313" key="6">
    <source>
        <dbReference type="Proteomes" id="UP000239203"/>
    </source>
</evidence>
<dbReference type="PANTHER" id="PTHR30061">
    <property type="entry name" value="MALTOSE-BINDING PERIPLASMIC PROTEIN"/>
    <property type="match status" value="1"/>
</dbReference>
<dbReference type="GO" id="GO:1901982">
    <property type="term" value="F:maltose binding"/>
    <property type="evidence" value="ECO:0007669"/>
    <property type="project" value="TreeGrafter"/>
</dbReference>
<keyword evidence="3 4" id="KW-0732">Signal</keyword>
<proteinExistence type="inferred from homology"/>
<evidence type="ECO:0000256" key="2">
    <source>
        <dbReference type="ARBA" id="ARBA00022448"/>
    </source>
</evidence>
<dbReference type="InterPro" id="IPR006059">
    <property type="entry name" value="SBP"/>
</dbReference>
<dbReference type="PROSITE" id="PS51257">
    <property type="entry name" value="PROKAR_LIPOPROTEIN"/>
    <property type="match status" value="1"/>
</dbReference>
<dbReference type="AlphaFoldDB" id="A0A2S6H1H6"/>
<feature type="signal peptide" evidence="4">
    <location>
        <begin position="1"/>
        <end position="20"/>
    </location>
</feature>
<keyword evidence="6" id="KW-1185">Reference proteome</keyword>
<sequence length="428" mass="44935">MRKSRWLAGIAAAVSLAACAPVQSGPAQPAGDERTGQLRVWLFDEVNRAAKEKVVQEAVAEFQGKHQGVTVDVQYIQVQSRAERFKAAFSDPASAPDVAEFGNTDLAGYVSAGGLADISGEALNWEDVHDVLPAALDATKVDKKVYAIPWYIGVRALYYRTDVFTELGVKPPSTLDEIAPLARRIRAAKPDLLGISVGGKYTYGALPFVWGEGGELATSLNGKFTAAIDSPQAKAGVAKYTELLRDDICPPAQCAGNGGDASVEAFRAGKAAMTIGGDFNRRSVDASAAAGKYAVVPLPGKAPGVIAPAFGGGNLLGLLSGTKHRSLAFEFTQLLAGKQYQRKMFDAMGNLPTFSGLQRELADSVPAIKPFTDTLASGVKFVPNTPAWAKIDAQAVVPTMLQEVARGTKDVDAATKSAADAMNAAFGS</sequence>
<evidence type="ECO:0000313" key="5">
    <source>
        <dbReference type="EMBL" id="PPK71335.1"/>
    </source>
</evidence>
<dbReference type="Pfam" id="PF01547">
    <property type="entry name" value="SBP_bac_1"/>
    <property type="match status" value="1"/>
</dbReference>
<keyword evidence="2" id="KW-0813">Transport</keyword>
<dbReference type="PANTHER" id="PTHR30061:SF50">
    <property type="entry name" value="MALTOSE_MALTODEXTRIN-BINDING PERIPLASMIC PROTEIN"/>
    <property type="match status" value="1"/>
</dbReference>
<dbReference type="Gene3D" id="3.40.190.10">
    <property type="entry name" value="Periplasmic binding protein-like II"/>
    <property type="match status" value="2"/>
</dbReference>
<organism evidence="5 6">
    <name type="scientific">Actinokineospora auranticolor</name>
    <dbReference type="NCBI Taxonomy" id="155976"/>
    <lineage>
        <taxon>Bacteria</taxon>
        <taxon>Bacillati</taxon>
        <taxon>Actinomycetota</taxon>
        <taxon>Actinomycetes</taxon>
        <taxon>Pseudonocardiales</taxon>
        <taxon>Pseudonocardiaceae</taxon>
        <taxon>Actinokineospora</taxon>
    </lineage>
</organism>
<dbReference type="Proteomes" id="UP000239203">
    <property type="component" value="Unassembled WGS sequence"/>
</dbReference>
<comment type="similarity">
    <text evidence="1">Belongs to the bacterial solute-binding protein 1 family.</text>
</comment>
<reference evidence="5 6" key="1">
    <citation type="submission" date="2018-02" db="EMBL/GenBank/DDBJ databases">
        <title>Genomic Encyclopedia of Archaeal and Bacterial Type Strains, Phase II (KMG-II): from individual species to whole genera.</title>
        <authorList>
            <person name="Goeker M."/>
        </authorList>
    </citation>
    <scope>NUCLEOTIDE SEQUENCE [LARGE SCALE GENOMIC DNA]</scope>
    <source>
        <strain evidence="5 6">YU 961-1</strain>
    </source>
</reference>
<dbReference type="GO" id="GO:0015768">
    <property type="term" value="P:maltose transport"/>
    <property type="evidence" value="ECO:0007669"/>
    <property type="project" value="TreeGrafter"/>
</dbReference>
<feature type="chain" id="PRO_5038662203" evidence="4">
    <location>
        <begin position="21"/>
        <end position="428"/>
    </location>
</feature>
<dbReference type="OrthoDB" id="2507686at2"/>
<protein>
    <submittedName>
        <fullName evidence="5">N,N'-diacetylchitobiose transport system substrate-binding protein</fullName>
    </submittedName>
</protein>
<dbReference type="GO" id="GO:0055052">
    <property type="term" value="C:ATP-binding cassette (ABC) transporter complex, substrate-binding subunit-containing"/>
    <property type="evidence" value="ECO:0007669"/>
    <property type="project" value="TreeGrafter"/>
</dbReference>
<dbReference type="RefSeq" id="WP_104476459.1">
    <property type="nucleotide sequence ID" value="NZ_CP154825.1"/>
</dbReference>
<dbReference type="GO" id="GO:0042956">
    <property type="term" value="P:maltodextrin transmembrane transport"/>
    <property type="evidence" value="ECO:0007669"/>
    <property type="project" value="TreeGrafter"/>
</dbReference>
<dbReference type="EMBL" id="PTIX01000001">
    <property type="protein sequence ID" value="PPK71335.1"/>
    <property type="molecule type" value="Genomic_DNA"/>
</dbReference>
<dbReference type="SUPFAM" id="SSF53850">
    <property type="entry name" value="Periplasmic binding protein-like II"/>
    <property type="match status" value="1"/>
</dbReference>
<name>A0A2S6H1H6_9PSEU</name>
<evidence type="ECO:0000256" key="3">
    <source>
        <dbReference type="ARBA" id="ARBA00022729"/>
    </source>
</evidence>